<evidence type="ECO:0008006" key="4">
    <source>
        <dbReference type="Google" id="ProtNLM"/>
    </source>
</evidence>
<reference evidence="3" key="1">
    <citation type="journal article" date="2019" name="Int. J. Syst. Evol. Microbiol.">
        <title>The Global Catalogue of Microorganisms (GCM) 10K type strain sequencing project: providing services to taxonomists for standard genome sequencing and annotation.</title>
        <authorList>
            <consortium name="The Broad Institute Genomics Platform"/>
            <consortium name="The Broad Institute Genome Sequencing Center for Infectious Disease"/>
            <person name="Wu L."/>
            <person name="Ma J."/>
        </authorList>
    </citation>
    <scope>NUCLEOTIDE SEQUENCE [LARGE SCALE GENOMIC DNA]</scope>
    <source>
        <strain evidence="3">CGMCC 1.15809</strain>
    </source>
</reference>
<evidence type="ECO:0000313" key="3">
    <source>
        <dbReference type="Proteomes" id="UP001596241"/>
    </source>
</evidence>
<feature type="region of interest" description="Disordered" evidence="1">
    <location>
        <begin position="63"/>
        <end position="83"/>
    </location>
</feature>
<dbReference type="EMBL" id="JBHSPW010000002">
    <property type="protein sequence ID" value="MFC5892042.1"/>
    <property type="molecule type" value="Genomic_DNA"/>
</dbReference>
<dbReference type="Gene3D" id="3.40.30.10">
    <property type="entry name" value="Glutaredoxin"/>
    <property type="match status" value="1"/>
</dbReference>
<accession>A0ABW1FC60</accession>
<gene>
    <name evidence="2" type="ORF">ACFP3M_04290</name>
</gene>
<comment type="caution">
    <text evidence="2">The sequence shown here is derived from an EMBL/GenBank/DDBJ whole genome shotgun (WGS) entry which is preliminary data.</text>
</comment>
<dbReference type="Proteomes" id="UP001596241">
    <property type="component" value="Unassembled WGS sequence"/>
</dbReference>
<name>A0ABW1FC60_9ACTN</name>
<protein>
    <recommendedName>
        <fullName evidence="4">Alkylmercury lyase</fullName>
    </recommendedName>
</protein>
<sequence>METDAPGEPGPTAERDATIEIDVLVVPDCPNRQLAEERLRQALDETGLRAARLTTRTVTDGTTAARTGFTGSPTILINGRDPFAEPGAVPSLTCRMYRTQDGLDGAPAAARIREALRAAAAAGGGA</sequence>
<evidence type="ECO:0000256" key="1">
    <source>
        <dbReference type="SAM" id="MobiDB-lite"/>
    </source>
</evidence>
<evidence type="ECO:0000313" key="2">
    <source>
        <dbReference type="EMBL" id="MFC5892042.1"/>
    </source>
</evidence>
<organism evidence="2 3">
    <name type="scientific">Streptomyces ramulosus</name>
    <dbReference type="NCBI Taxonomy" id="47762"/>
    <lineage>
        <taxon>Bacteria</taxon>
        <taxon>Bacillati</taxon>
        <taxon>Actinomycetota</taxon>
        <taxon>Actinomycetes</taxon>
        <taxon>Kitasatosporales</taxon>
        <taxon>Streptomycetaceae</taxon>
        <taxon>Streptomyces</taxon>
    </lineage>
</organism>
<dbReference type="RefSeq" id="WP_345092426.1">
    <property type="nucleotide sequence ID" value="NZ_BAAAWG010000022.1"/>
</dbReference>
<proteinExistence type="predicted"/>
<keyword evidence="3" id="KW-1185">Reference proteome</keyword>